<sequence>MTYKVFHIDLITSVFFIIKTSLLFIKFIITYILKIFLVNYDYNMLKWEKSKFLKK</sequence>
<feature type="transmembrane region" description="Helical" evidence="1">
    <location>
        <begin position="12"/>
        <end position="37"/>
    </location>
</feature>
<keyword evidence="1" id="KW-1133">Transmembrane helix</keyword>
<keyword evidence="1" id="KW-0472">Membrane</keyword>
<comment type="caution">
    <text evidence="2">The sequence shown here is derived from an EMBL/GenBank/DDBJ whole genome shotgun (WGS) entry which is preliminary data.</text>
</comment>
<organism evidence="2 3">
    <name type="scientific">Methanobrevibacter woesei</name>
    <dbReference type="NCBI Taxonomy" id="190976"/>
    <lineage>
        <taxon>Archaea</taxon>
        <taxon>Methanobacteriati</taxon>
        <taxon>Methanobacteriota</taxon>
        <taxon>Methanomada group</taxon>
        <taxon>Methanobacteria</taxon>
        <taxon>Methanobacteriales</taxon>
        <taxon>Methanobacteriaceae</taxon>
        <taxon>Methanobrevibacter</taxon>
    </lineage>
</organism>
<protein>
    <submittedName>
        <fullName evidence="2">Uncharacterized protein</fullName>
    </submittedName>
</protein>
<keyword evidence="3" id="KW-1185">Reference proteome</keyword>
<dbReference type="Proteomes" id="UP000245577">
    <property type="component" value="Unassembled WGS sequence"/>
</dbReference>
<keyword evidence="1" id="KW-0812">Transmembrane</keyword>
<evidence type="ECO:0000313" key="3">
    <source>
        <dbReference type="Proteomes" id="UP000245577"/>
    </source>
</evidence>
<evidence type="ECO:0000256" key="1">
    <source>
        <dbReference type="SAM" id="Phobius"/>
    </source>
</evidence>
<reference evidence="2 3" key="1">
    <citation type="submission" date="2017-03" db="EMBL/GenBank/DDBJ databases">
        <title>Genome sequence of Methanobrevibacter wosei.</title>
        <authorList>
            <person name="Poehlein A."/>
            <person name="Seedorf H."/>
            <person name="Daniel R."/>
        </authorList>
    </citation>
    <scope>NUCLEOTIDE SEQUENCE [LARGE SCALE GENOMIC DNA]</scope>
    <source>
        <strain evidence="2 3">DSM 11979</strain>
    </source>
</reference>
<gene>
    <name evidence="2" type="ORF">MBBWO_00080</name>
</gene>
<dbReference type="AlphaFoldDB" id="A0A2U1S9Q4"/>
<proteinExistence type="predicted"/>
<evidence type="ECO:0000313" key="2">
    <source>
        <dbReference type="EMBL" id="PWB87230.1"/>
    </source>
</evidence>
<accession>A0A2U1S9Q4</accession>
<dbReference type="EMBL" id="MZGU01000001">
    <property type="protein sequence ID" value="PWB87230.1"/>
    <property type="molecule type" value="Genomic_DNA"/>
</dbReference>
<name>A0A2U1S9Q4_9EURY</name>